<sequence length="189" mass="20399">MLEFLITLLLLVLSAQPIIPGDVKSNISQNLIEHLANVQNIPSENANPLDIITEILSPTPTQFEEFETETLVPSGNSNSSSSLSGSNNNNTSDKSEAYNTNSEKPIGEVANTAIQNSPALVPCSENPDLCDPKPTIIIYPTLTPFPTPKIEPEPTICPDKEIVCPMYACLEVREPVYQGCGCGCNPMIL</sequence>
<proteinExistence type="predicted"/>
<reference evidence="2 3" key="1">
    <citation type="journal article" date="2015" name="Nature">
        <title>rRNA introns, odd ribosomes, and small enigmatic genomes across a large radiation of phyla.</title>
        <authorList>
            <person name="Brown C.T."/>
            <person name="Hug L.A."/>
            <person name="Thomas B.C."/>
            <person name="Sharon I."/>
            <person name="Castelle C.J."/>
            <person name="Singh A."/>
            <person name="Wilkins M.J."/>
            <person name="Williams K.H."/>
            <person name="Banfield J.F."/>
        </authorList>
    </citation>
    <scope>NUCLEOTIDE SEQUENCE [LARGE SCALE GENOMIC DNA]</scope>
</reference>
<protein>
    <submittedName>
        <fullName evidence="2">Uncharacterized protein</fullName>
    </submittedName>
</protein>
<organism evidence="2 3">
    <name type="scientific">Candidatus Woesebacteria bacterium GW2011_GWB1_38_8</name>
    <dbReference type="NCBI Taxonomy" id="1618570"/>
    <lineage>
        <taxon>Bacteria</taxon>
        <taxon>Candidatus Woeseibacteriota</taxon>
    </lineage>
</organism>
<dbReference type="Proteomes" id="UP000034081">
    <property type="component" value="Unassembled WGS sequence"/>
</dbReference>
<accession>A0A0G0LCW7</accession>
<dbReference type="EMBL" id="LBVL01000004">
    <property type="protein sequence ID" value="KKQ85730.1"/>
    <property type="molecule type" value="Genomic_DNA"/>
</dbReference>
<feature type="region of interest" description="Disordered" evidence="1">
    <location>
        <begin position="64"/>
        <end position="100"/>
    </location>
</feature>
<dbReference type="AlphaFoldDB" id="A0A0G0LCW7"/>
<feature type="compositionally biased region" description="Low complexity" evidence="1">
    <location>
        <begin position="74"/>
        <end position="92"/>
    </location>
</feature>
<evidence type="ECO:0000313" key="3">
    <source>
        <dbReference type="Proteomes" id="UP000034081"/>
    </source>
</evidence>
<evidence type="ECO:0000313" key="2">
    <source>
        <dbReference type="EMBL" id="KKQ85730.1"/>
    </source>
</evidence>
<name>A0A0G0LCW7_9BACT</name>
<evidence type="ECO:0000256" key="1">
    <source>
        <dbReference type="SAM" id="MobiDB-lite"/>
    </source>
</evidence>
<dbReference type="STRING" id="1618570.UT08_C0004G0042"/>
<comment type="caution">
    <text evidence="2">The sequence shown here is derived from an EMBL/GenBank/DDBJ whole genome shotgun (WGS) entry which is preliminary data.</text>
</comment>
<gene>
    <name evidence="2" type="ORF">UT08_C0004G0042</name>
</gene>